<dbReference type="PATRIC" id="fig|420247.28.peg.672"/>
<dbReference type="EnsemblBacteria" id="ABQ86880">
    <property type="protein sequence ID" value="ABQ86880"/>
    <property type="gene ID" value="Msm_0675"/>
</dbReference>
<protein>
    <submittedName>
        <fullName evidence="1">Uncharacterized protein</fullName>
    </submittedName>
</protein>
<gene>
    <name evidence="1" type="ordered locus">Msm_0675</name>
</gene>
<keyword evidence="2" id="KW-1185">Reference proteome</keyword>
<dbReference type="STRING" id="420247.Msm_0675"/>
<proteinExistence type="predicted"/>
<reference evidence="1 2" key="1">
    <citation type="journal article" date="2007" name="Proc. Natl. Acad. Sci. U.S.A.">
        <title>Genomic and metabolic adaptations of Methanobrevibacter smithii to the human gut.</title>
        <authorList>
            <person name="Samuel B.S."/>
            <person name="Hansen E.E."/>
            <person name="Manchester J.K."/>
            <person name="Coutinho P.M."/>
            <person name="Henrissat B."/>
            <person name="Fulton R."/>
            <person name="Latreille P."/>
            <person name="Kim K."/>
            <person name="Wilson R.K."/>
            <person name="Gordon J.I."/>
        </authorList>
    </citation>
    <scope>NUCLEOTIDE SEQUENCE [LARGE SCALE GENOMIC DNA]</scope>
    <source>
        <strain evidence="2">ATCC 35061 / DSM 861 / OCM 144 / PS</strain>
    </source>
</reference>
<dbReference type="EMBL" id="CP000678">
    <property type="protein sequence ID" value="ABQ86880.1"/>
    <property type="molecule type" value="Genomic_DNA"/>
</dbReference>
<evidence type="ECO:0000313" key="1">
    <source>
        <dbReference type="EMBL" id="ABQ86880.1"/>
    </source>
</evidence>
<dbReference type="HOGENOM" id="CLU_2420087_0_0_2"/>
<dbReference type="Proteomes" id="UP000001992">
    <property type="component" value="Chromosome"/>
</dbReference>
<evidence type="ECO:0000313" key="2">
    <source>
        <dbReference type="Proteomes" id="UP000001992"/>
    </source>
</evidence>
<accession>A5UL02</accession>
<organism evidence="1 2">
    <name type="scientific">Methanobrevibacter smithii (strain ATCC 35061 / DSM 861 / OCM 144 / PS)</name>
    <dbReference type="NCBI Taxonomy" id="420247"/>
    <lineage>
        <taxon>Archaea</taxon>
        <taxon>Methanobacteriati</taxon>
        <taxon>Methanobacteriota</taxon>
        <taxon>Methanomada group</taxon>
        <taxon>Methanobacteria</taxon>
        <taxon>Methanobacteriales</taxon>
        <taxon>Methanobacteriaceae</taxon>
        <taxon>Methanobrevibacter</taxon>
    </lineage>
</organism>
<dbReference type="BioCyc" id="MSMI420247:GHWZ-688-MONOMER"/>
<name>A5UL02_METS3</name>
<dbReference type="KEGG" id="msi:Msm_0675"/>
<dbReference type="AlphaFoldDB" id="A5UL02"/>
<sequence>MQAYNIKIPTAIKNILTISSVKLTSKGRPGIGDKIHSERSVKYPNITVLINCKSLFALNLFFKIGICKNTRIALKIIVVIPIFTPEASVKE</sequence>